<gene>
    <name evidence="3" type="ORF">BCR35DRAFT_351549</name>
</gene>
<evidence type="ECO:0000313" key="3">
    <source>
        <dbReference type="EMBL" id="ORY85987.1"/>
    </source>
</evidence>
<feature type="compositionally biased region" description="Acidic residues" evidence="1">
    <location>
        <begin position="500"/>
        <end position="519"/>
    </location>
</feature>
<organism evidence="3 4">
    <name type="scientific">Leucosporidium creatinivorum</name>
    <dbReference type="NCBI Taxonomy" id="106004"/>
    <lineage>
        <taxon>Eukaryota</taxon>
        <taxon>Fungi</taxon>
        <taxon>Dikarya</taxon>
        <taxon>Basidiomycota</taxon>
        <taxon>Pucciniomycotina</taxon>
        <taxon>Microbotryomycetes</taxon>
        <taxon>Leucosporidiales</taxon>
        <taxon>Leucosporidium</taxon>
    </lineage>
</organism>
<evidence type="ECO:0000313" key="4">
    <source>
        <dbReference type="Proteomes" id="UP000193467"/>
    </source>
</evidence>
<feature type="compositionally biased region" description="Low complexity" evidence="1">
    <location>
        <begin position="551"/>
        <end position="574"/>
    </location>
</feature>
<dbReference type="OrthoDB" id="2523521at2759"/>
<proteinExistence type="predicted"/>
<feature type="region of interest" description="Disordered" evidence="1">
    <location>
        <begin position="346"/>
        <end position="365"/>
    </location>
</feature>
<dbReference type="AlphaFoldDB" id="A0A1Y2FQX5"/>
<evidence type="ECO:0000256" key="1">
    <source>
        <dbReference type="SAM" id="MobiDB-lite"/>
    </source>
</evidence>
<name>A0A1Y2FQX5_9BASI</name>
<feature type="signal peptide" evidence="2">
    <location>
        <begin position="1"/>
        <end position="19"/>
    </location>
</feature>
<dbReference type="Proteomes" id="UP000193467">
    <property type="component" value="Unassembled WGS sequence"/>
</dbReference>
<dbReference type="EMBL" id="MCGR01000015">
    <property type="protein sequence ID" value="ORY85987.1"/>
    <property type="molecule type" value="Genomic_DNA"/>
</dbReference>
<feature type="region of interest" description="Disordered" evidence="1">
    <location>
        <begin position="18"/>
        <end position="45"/>
    </location>
</feature>
<sequence>MRILSTLVAALALSSTSKATGSTSNATDYPLFPSSSASDSPPQPPLQLLHTSLSTLLPILPYLSPPPSHTLLLTLATPAFKPLLFNWLCFLQHKAHWGQPETPVGDDEPQEIKMKQKQWDTPARDVLKLLVVTSDEALARELTEEHGVVVWWLRGVDWDEEERRAKEGDNDDGESATAQARIDRLLQDDLFTTLRTMDLLLPPHPPLGKQQGMLEWGSLHYQSLMLERTLVMTALTGALVESQKVDKEQREKEEAEWWERVLAHDWQESRLLREPFVGVKGLLLVDNDAAFLPLLPPLPPLPTLRHSPLHPLLPDMSPSQRNSWGTHSMPCACFIYSRTSDADSSTASHPLHLDSSSSSTSEVNKNEEYLPAEGAALAWRWTTLCHVSMLLKSLDRAREQAKWIMATSEDDEEDDEDDLDPSDDAEQEIFTSRRIGTLVKAVAPSFQATSLGPALFLAEQQAHSLPFISHEKWMEILGDGSDWGVEELERLLEESGMGDNSEEDGEEDQEFEDEDEPWDEASAAAAARRRSARQPQARLTCDDLAKRTNQLSPNPSYYTPPTSLTSHYLLTTHPSPLPPQPIRTEPLPYDLFPPGMRFFGGGMEPGTRSCVVHANYATGGAKEELLRSRGLWALKGGREEGWTCDADVLGRA</sequence>
<keyword evidence="4" id="KW-1185">Reference proteome</keyword>
<feature type="chain" id="PRO_5012282399" evidence="2">
    <location>
        <begin position="20"/>
        <end position="652"/>
    </location>
</feature>
<comment type="caution">
    <text evidence="3">The sequence shown here is derived from an EMBL/GenBank/DDBJ whole genome shotgun (WGS) entry which is preliminary data.</text>
</comment>
<keyword evidence="2" id="KW-0732">Signal</keyword>
<protein>
    <submittedName>
        <fullName evidence="3">Uncharacterized protein</fullName>
    </submittedName>
</protein>
<accession>A0A1Y2FQX5</accession>
<feature type="region of interest" description="Disordered" evidence="1">
    <location>
        <begin position="494"/>
        <end position="576"/>
    </location>
</feature>
<reference evidence="3 4" key="1">
    <citation type="submission" date="2016-07" db="EMBL/GenBank/DDBJ databases">
        <title>Pervasive Adenine N6-methylation of Active Genes in Fungi.</title>
        <authorList>
            <consortium name="DOE Joint Genome Institute"/>
            <person name="Mondo S.J."/>
            <person name="Dannebaum R.O."/>
            <person name="Kuo R.C."/>
            <person name="Labutti K."/>
            <person name="Haridas S."/>
            <person name="Kuo A."/>
            <person name="Salamov A."/>
            <person name="Ahrendt S.R."/>
            <person name="Lipzen A."/>
            <person name="Sullivan W."/>
            <person name="Andreopoulos W.B."/>
            <person name="Clum A."/>
            <person name="Lindquist E."/>
            <person name="Daum C."/>
            <person name="Ramamoorthy G.K."/>
            <person name="Gryganskyi A."/>
            <person name="Culley D."/>
            <person name="Magnuson J.K."/>
            <person name="James T.Y."/>
            <person name="O'Malley M.A."/>
            <person name="Stajich J.E."/>
            <person name="Spatafora J.W."/>
            <person name="Visel A."/>
            <person name="Grigoriev I.V."/>
        </authorList>
    </citation>
    <scope>NUCLEOTIDE SEQUENCE [LARGE SCALE GENOMIC DNA]</scope>
    <source>
        <strain evidence="3 4">62-1032</strain>
    </source>
</reference>
<dbReference type="InParanoid" id="A0A1Y2FQX5"/>
<evidence type="ECO:0000256" key="2">
    <source>
        <dbReference type="SAM" id="SignalP"/>
    </source>
</evidence>